<sequence>MSVGNEVRPVDADVVIAGCGPVGAVLAALLGDRGIRVVVVDPASDARSGPHAHPRAAVLDPHVQRILRRIDGLDGWNEWATPLRRSQLLGPDHRPLLTLRLPDGVPAGVMLDQPCLERALHKRLTRITTVHLHAGRSVAALEQSGDSVAVTLDDGSTLTASWLVGCDGASSTVRGLIGASYDGVSYPEPWLVIDARTDESKTVEPTFSYVLDPARPMVTFERPGVRRWEWMLLPDEDPADMVTRAGDLIRLWTDPAALRIERATVFTFHARTASAWRRGRVLLAGDAAHSMPPFTGQGLGAGLRDVATLSWLLADAPGDVDRYERERRPAVAQMTRTALRTGRVMLGRNRLTAAALRGIARSAGLLPGLSARAAKAAAMPERLTDGTRQLPDVPLVVNNRRTTLDALLGNRWGAICGGAGTLDPETRAWLTAHGAIFAHTDGFAKEQVTIVHPDRFIATTVPLA</sequence>
<gene>
    <name evidence="3" type="ORF">GSF22_22300</name>
</gene>
<dbReference type="Gene3D" id="3.50.50.60">
    <property type="entry name" value="FAD/NAD(P)-binding domain"/>
    <property type="match status" value="1"/>
</dbReference>
<dbReference type="InterPro" id="IPR002938">
    <property type="entry name" value="FAD-bd"/>
</dbReference>
<name>A0ABS3VW04_MICEH</name>
<dbReference type="InterPro" id="IPR036188">
    <property type="entry name" value="FAD/NAD-bd_sf"/>
</dbReference>
<evidence type="ECO:0000256" key="1">
    <source>
        <dbReference type="ARBA" id="ARBA00023002"/>
    </source>
</evidence>
<dbReference type="Gene3D" id="3.30.70.2450">
    <property type="match status" value="1"/>
</dbReference>
<evidence type="ECO:0000259" key="2">
    <source>
        <dbReference type="Pfam" id="PF01494"/>
    </source>
</evidence>
<dbReference type="InterPro" id="IPR050631">
    <property type="entry name" value="PheA/TfdB_FAD_monoxygenase"/>
</dbReference>
<proteinExistence type="predicted"/>
<evidence type="ECO:0000313" key="4">
    <source>
        <dbReference type="Proteomes" id="UP000823521"/>
    </source>
</evidence>
<dbReference type="PRINTS" id="PR00420">
    <property type="entry name" value="RNGMNOXGNASE"/>
</dbReference>
<accession>A0ABS3VW04</accession>
<dbReference type="Proteomes" id="UP000823521">
    <property type="component" value="Unassembled WGS sequence"/>
</dbReference>
<comment type="caution">
    <text evidence="3">The sequence shown here is derived from an EMBL/GenBank/DDBJ whole genome shotgun (WGS) entry which is preliminary data.</text>
</comment>
<dbReference type="PANTHER" id="PTHR43476">
    <property type="entry name" value="3-(3-HYDROXY-PHENYL)PROPIONATE/3-HYDROXYCINNAMIC ACID HYDROXYLASE"/>
    <property type="match status" value="1"/>
</dbReference>
<dbReference type="Pfam" id="PF01494">
    <property type="entry name" value="FAD_binding_3"/>
    <property type="match status" value="1"/>
</dbReference>
<protein>
    <submittedName>
        <fullName evidence="3">3-(3-hydroxyphenyl)propionate hydroxylase</fullName>
    </submittedName>
</protein>
<feature type="domain" description="FAD-binding" evidence="2">
    <location>
        <begin position="11"/>
        <end position="337"/>
    </location>
</feature>
<keyword evidence="1" id="KW-0560">Oxidoreductase</keyword>
<dbReference type="EMBL" id="WVUH01000222">
    <property type="protein sequence ID" value="MBO4208720.1"/>
    <property type="molecule type" value="Genomic_DNA"/>
</dbReference>
<dbReference type="PANTHER" id="PTHR43476:SF3">
    <property type="entry name" value="FAD-BINDING MONOOXYGENASE"/>
    <property type="match status" value="1"/>
</dbReference>
<dbReference type="RefSeq" id="WP_208815702.1">
    <property type="nucleotide sequence ID" value="NZ_WVUH01000222.1"/>
</dbReference>
<dbReference type="SUPFAM" id="SSF51905">
    <property type="entry name" value="FAD/NAD(P)-binding domain"/>
    <property type="match status" value="1"/>
</dbReference>
<keyword evidence="4" id="KW-1185">Reference proteome</keyword>
<organism evidence="3 4">
    <name type="scientific">Micromonospora echinofusca</name>
    <dbReference type="NCBI Taxonomy" id="47858"/>
    <lineage>
        <taxon>Bacteria</taxon>
        <taxon>Bacillati</taxon>
        <taxon>Actinomycetota</taxon>
        <taxon>Actinomycetes</taxon>
        <taxon>Micromonosporales</taxon>
        <taxon>Micromonosporaceae</taxon>
        <taxon>Micromonospora</taxon>
    </lineage>
</organism>
<reference evidence="3 4" key="1">
    <citation type="submission" date="2019-12" db="EMBL/GenBank/DDBJ databases">
        <title>Whole genome sequencing of endophytic Actinobacterium Micromonospora sp. MPMI6T.</title>
        <authorList>
            <person name="Evv R."/>
            <person name="Podile A.R."/>
        </authorList>
    </citation>
    <scope>NUCLEOTIDE SEQUENCE [LARGE SCALE GENOMIC DNA]</scope>
    <source>
        <strain evidence="3 4">MPMI6</strain>
    </source>
</reference>
<evidence type="ECO:0000313" key="3">
    <source>
        <dbReference type="EMBL" id="MBO4208720.1"/>
    </source>
</evidence>